<dbReference type="Gene3D" id="3.40.50.300">
    <property type="entry name" value="P-loop containing nucleotide triphosphate hydrolases"/>
    <property type="match status" value="1"/>
</dbReference>
<proteinExistence type="predicted"/>
<feature type="domain" description="AAA+ ATPase" evidence="1">
    <location>
        <begin position="15"/>
        <end position="137"/>
    </location>
</feature>
<accession>A0A1G2G7S3</accession>
<protein>
    <recommendedName>
        <fullName evidence="1">AAA+ ATPase domain-containing protein</fullName>
    </recommendedName>
</protein>
<reference evidence="2 3" key="1">
    <citation type="journal article" date="2016" name="Nat. Commun.">
        <title>Thousands of microbial genomes shed light on interconnected biogeochemical processes in an aquifer system.</title>
        <authorList>
            <person name="Anantharaman K."/>
            <person name="Brown C.T."/>
            <person name="Hug L.A."/>
            <person name="Sharon I."/>
            <person name="Castelle C.J."/>
            <person name="Probst A.J."/>
            <person name="Thomas B.C."/>
            <person name="Singh A."/>
            <person name="Wilkins M.J."/>
            <person name="Karaoz U."/>
            <person name="Brodie E.L."/>
            <person name="Williams K.H."/>
            <person name="Hubbard S.S."/>
            <person name="Banfield J.F."/>
        </authorList>
    </citation>
    <scope>NUCLEOTIDE SEQUENCE [LARGE SCALE GENOMIC DNA]</scope>
</reference>
<dbReference type="PANTHER" id="PTHR43566:SF1">
    <property type="entry name" value="AAA+ ATPASE DOMAIN-CONTAINING PROTEIN"/>
    <property type="match status" value="1"/>
</dbReference>
<name>A0A1G2G7S3_9BACT</name>
<dbReference type="SMART" id="SM00382">
    <property type="entry name" value="AAA"/>
    <property type="match status" value="1"/>
</dbReference>
<dbReference type="STRING" id="1802117.A3J54_03030"/>
<dbReference type="Pfam" id="PF13173">
    <property type="entry name" value="AAA_14"/>
    <property type="match status" value="1"/>
</dbReference>
<dbReference type="InterPro" id="IPR011335">
    <property type="entry name" value="Restrct_endonuc-II-like"/>
</dbReference>
<sequence>MKFVRKQNIASVLEAKRVLVIYGPRRVGKTTLLSEYIKTQSEKRVYFSTGDDIQLRKIIQSEERNRILDFARPFDIIAIDEAQFIPSMGLGAKMMIDAFPEKNIILTGSSSLDLSNNIGEPLTGRHFTLTLLPLAQGEMDGSRFELTTSLEDMLLYGSYPEVLGEPDTERKRKILTELVSSYLFKDALALEAVRSPDTLLDIAKCLAFQVGNEVSINEVARTAKTDAKTAAKYLDLLEKMFIIRKVRGFSRNLRNEISKKSKYYFLDNGVRNAIISQFNPLSLRNDIGALWENFIFMELVKKTCIEEGYDSYYFWRTHTGQEVDIIKETNGALVAIECKWSKTNPSQPSLWKEAYPDAHFEIIHRDNYLDFLL</sequence>
<dbReference type="InterPro" id="IPR003593">
    <property type="entry name" value="AAA+_ATPase"/>
</dbReference>
<comment type="caution">
    <text evidence="2">The sequence shown here is derived from an EMBL/GenBank/DDBJ whole genome shotgun (WGS) entry which is preliminary data.</text>
</comment>
<dbReference type="InterPro" id="IPR027417">
    <property type="entry name" value="P-loop_NTPase"/>
</dbReference>
<evidence type="ECO:0000313" key="3">
    <source>
        <dbReference type="Proteomes" id="UP000176576"/>
    </source>
</evidence>
<evidence type="ECO:0000259" key="1">
    <source>
        <dbReference type="SMART" id="SM00382"/>
    </source>
</evidence>
<dbReference type="SUPFAM" id="SSF52980">
    <property type="entry name" value="Restriction endonuclease-like"/>
    <property type="match status" value="1"/>
</dbReference>
<dbReference type="PANTHER" id="PTHR43566">
    <property type="entry name" value="CONSERVED PROTEIN"/>
    <property type="match status" value="1"/>
</dbReference>
<dbReference type="EMBL" id="MHNN01000018">
    <property type="protein sequence ID" value="OGZ45951.1"/>
    <property type="molecule type" value="Genomic_DNA"/>
</dbReference>
<evidence type="ECO:0000313" key="2">
    <source>
        <dbReference type="EMBL" id="OGZ45951.1"/>
    </source>
</evidence>
<dbReference type="AlphaFoldDB" id="A0A1G2G7S3"/>
<dbReference type="InterPro" id="IPR041682">
    <property type="entry name" value="AAA_14"/>
</dbReference>
<organism evidence="2 3">
    <name type="scientific">Candidatus Ryanbacteria bacterium RIFCSPHIGHO2_02_FULL_45_13b</name>
    <dbReference type="NCBI Taxonomy" id="1802117"/>
    <lineage>
        <taxon>Bacteria</taxon>
        <taxon>Candidatus Ryaniibacteriota</taxon>
    </lineage>
</organism>
<dbReference type="SUPFAM" id="SSF52540">
    <property type="entry name" value="P-loop containing nucleoside triphosphate hydrolases"/>
    <property type="match status" value="1"/>
</dbReference>
<gene>
    <name evidence="2" type="ORF">A3J54_03030</name>
</gene>
<dbReference type="Proteomes" id="UP000176576">
    <property type="component" value="Unassembled WGS sequence"/>
</dbReference>
<dbReference type="InterPro" id="IPR025420">
    <property type="entry name" value="DUF4143"/>
</dbReference>
<dbReference type="Pfam" id="PF13635">
    <property type="entry name" value="DUF4143"/>
    <property type="match status" value="1"/>
</dbReference>